<accession>A0A0F3IIA2</accession>
<name>A0A0F3IIA2_9GAMM</name>
<protein>
    <submittedName>
        <fullName evidence="1">Uncharacterized protein</fullName>
    </submittedName>
</protein>
<keyword evidence="2" id="KW-1185">Reference proteome</keyword>
<gene>
    <name evidence="1" type="ORF">VZ94_10920</name>
</gene>
<evidence type="ECO:0000313" key="2">
    <source>
        <dbReference type="Proteomes" id="UP000033684"/>
    </source>
</evidence>
<dbReference type="RefSeq" id="WP_045779258.1">
    <property type="nucleotide sequence ID" value="NZ_LAJX01000107.1"/>
</dbReference>
<dbReference type="AlphaFoldDB" id="A0A0F3IIA2"/>
<comment type="caution">
    <text evidence="1">The sequence shown here is derived from an EMBL/GenBank/DDBJ whole genome shotgun (WGS) entry which is preliminary data.</text>
</comment>
<sequence length="94" mass="10239">MPQGYRPINNDLTEQLEDIPELSPIIDTRAAYSIITQKPLFIEGRIELQEGQNDAINAGQPLGFSLTGVVLGSNQPYALIADEKKSPTSLNSGR</sequence>
<dbReference type="Proteomes" id="UP000033684">
    <property type="component" value="Unassembled WGS sequence"/>
</dbReference>
<dbReference type="EMBL" id="LAJX01000107">
    <property type="protein sequence ID" value="KJV06476.1"/>
    <property type="molecule type" value="Genomic_DNA"/>
</dbReference>
<reference evidence="1 2" key="2">
    <citation type="journal article" date="2016" name="Microb. Ecol.">
        <title>Genome Characteristics of a Novel Type I Methanotroph (Sn10-6) Isolated from a Flooded Indian Rice Field.</title>
        <authorList>
            <person name="Rahalkar M.C."/>
            <person name="Pandit P.S."/>
            <person name="Dhakephalkar P.K."/>
            <person name="Pore S."/>
            <person name="Arora P."/>
            <person name="Kapse N."/>
        </authorList>
    </citation>
    <scope>NUCLEOTIDE SEQUENCE [LARGE SCALE GENOMIC DNA]</scope>
    <source>
        <strain evidence="1 2">Sn10-6</strain>
    </source>
</reference>
<proteinExistence type="predicted"/>
<organism evidence="1 2">
    <name type="scientific">Methylocucumis oryzae</name>
    <dbReference type="NCBI Taxonomy" id="1632867"/>
    <lineage>
        <taxon>Bacteria</taxon>
        <taxon>Pseudomonadati</taxon>
        <taxon>Pseudomonadota</taxon>
        <taxon>Gammaproteobacteria</taxon>
        <taxon>Methylococcales</taxon>
        <taxon>Methylococcaceae</taxon>
        <taxon>Methylocucumis</taxon>
    </lineage>
</organism>
<evidence type="ECO:0000313" key="1">
    <source>
        <dbReference type="EMBL" id="KJV06476.1"/>
    </source>
</evidence>
<reference evidence="2" key="1">
    <citation type="submission" date="2015-03" db="EMBL/GenBank/DDBJ databases">
        <title>Draft genome sequence of a novel methanotroph (Sn10-6) isolated from flooded ricefield rhizosphere in India.</title>
        <authorList>
            <person name="Pandit P.S."/>
            <person name="Pore S.D."/>
            <person name="Arora P."/>
            <person name="Kapse N.G."/>
            <person name="Dhakephalkar P.K."/>
            <person name="Rahalkar M.C."/>
        </authorList>
    </citation>
    <scope>NUCLEOTIDE SEQUENCE [LARGE SCALE GENOMIC DNA]</scope>
    <source>
        <strain evidence="2">Sn10-6</strain>
    </source>
</reference>